<evidence type="ECO:0000313" key="2">
    <source>
        <dbReference type="EMBL" id="PAP76348.1"/>
    </source>
</evidence>
<dbReference type="EMBL" id="MQWD01000001">
    <property type="protein sequence ID" value="PAP76348.1"/>
    <property type="molecule type" value="Genomic_DNA"/>
</dbReference>
<dbReference type="OrthoDB" id="2080764at2"/>
<keyword evidence="3" id="KW-1185">Reference proteome</keyword>
<dbReference type="Proteomes" id="UP000216339">
    <property type="component" value="Unassembled WGS sequence"/>
</dbReference>
<evidence type="ECO:0000259" key="1">
    <source>
        <dbReference type="Pfam" id="PF13192"/>
    </source>
</evidence>
<dbReference type="SUPFAM" id="SSF52833">
    <property type="entry name" value="Thioredoxin-like"/>
    <property type="match status" value="1"/>
</dbReference>
<comment type="caution">
    <text evidence="2">The sequence shown here is derived from an EMBL/GenBank/DDBJ whole genome shotgun (WGS) entry which is preliminary data.</text>
</comment>
<dbReference type="Gene3D" id="3.40.30.10">
    <property type="entry name" value="Glutaredoxin"/>
    <property type="match status" value="1"/>
</dbReference>
<dbReference type="InterPro" id="IPR012336">
    <property type="entry name" value="Thioredoxin-like_fold"/>
</dbReference>
<reference evidence="2 3" key="1">
    <citation type="submission" date="2016-11" db="EMBL/GenBank/DDBJ databases">
        <title>Study of marine rhodopsin-containing bacteria.</title>
        <authorList>
            <person name="Yoshizawa S."/>
            <person name="Kumagai Y."/>
            <person name="Kogure K."/>
        </authorList>
    </citation>
    <scope>NUCLEOTIDE SEQUENCE [LARGE SCALE GENOMIC DNA]</scope>
    <source>
        <strain evidence="2 3">SAORIC-28</strain>
    </source>
</reference>
<dbReference type="Pfam" id="PF13192">
    <property type="entry name" value="Thioredoxin_3"/>
    <property type="match status" value="1"/>
</dbReference>
<evidence type="ECO:0000313" key="3">
    <source>
        <dbReference type="Proteomes" id="UP000216339"/>
    </source>
</evidence>
<accession>A0A271IZD5</accession>
<feature type="domain" description="Thioredoxin-like fold" evidence="1">
    <location>
        <begin position="6"/>
        <end position="65"/>
    </location>
</feature>
<name>A0A271IZD5_9BACT</name>
<organism evidence="2 3">
    <name type="scientific">Rubrivirga marina</name>
    <dbReference type="NCBI Taxonomy" id="1196024"/>
    <lineage>
        <taxon>Bacteria</taxon>
        <taxon>Pseudomonadati</taxon>
        <taxon>Rhodothermota</taxon>
        <taxon>Rhodothermia</taxon>
        <taxon>Rhodothermales</taxon>
        <taxon>Rubricoccaceae</taxon>
        <taxon>Rubrivirga</taxon>
    </lineage>
</organism>
<protein>
    <recommendedName>
        <fullName evidence="1">Thioredoxin-like fold domain-containing protein</fullName>
    </recommendedName>
</protein>
<gene>
    <name evidence="2" type="ORF">BSZ37_07770</name>
</gene>
<dbReference type="InterPro" id="IPR036249">
    <property type="entry name" value="Thioredoxin-like_sf"/>
</dbReference>
<sequence length="86" mass="8660">MTTPRSIEVFTADCPLCADAVDLVRRLAGPDDTVTLRPLHDEAVAAEAARLGVRSVPAVAVDGALAACCRDGGVSEAGLRAAGLGS</sequence>
<dbReference type="RefSeq" id="WP_095510000.1">
    <property type="nucleotide sequence ID" value="NZ_MQWD01000001.1"/>
</dbReference>
<proteinExistence type="predicted"/>
<dbReference type="AlphaFoldDB" id="A0A271IZD5"/>